<accession>A0A914I602</accession>
<name>A0A914I602_GLORO</name>
<evidence type="ECO:0000313" key="1">
    <source>
        <dbReference type="Proteomes" id="UP000887572"/>
    </source>
</evidence>
<reference evidence="2" key="1">
    <citation type="submission" date="2022-11" db="UniProtKB">
        <authorList>
            <consortium name="WormBaseParasite"/>
        </authorList>
    </citation>
    <scope>IDENTIFICATION</scope>
</reference>
<protein>
    <submittedName>
        <fullName evidence="2">C-type lectin domain-containing protein</fullName>
    </submittedName>
</protein>
<dbReference type="WBParaSite" id="Gr19_v10_g6939.t1">
    <property type="protein sequence ID" value="Gr19_v10_g6939.t1"/>
    <property type="gene ID" value="Gr19_v10_g6939"/>
</dbReference>
<keyword evidence="1" id="KW-1185">Reference proteome</keyword>
<sequence length="79" mass="9288">MQKWWDSITTQQKHPRVPYAKTAKVLRGQADIWNGREWNEADKFCRNLGQTKMDGQMCADDQQHVQQNVLLLNFTTPQI</sequence>
<dbReference type="AlphaFoldDB" id="A0A914I602"/>
<organism evidence="1 2">
    <name type="scientific">Globodera rostochiensis</name>
    <name type="common">Golden nematode worm</name>
    <name type="synonym">Heterodera rostochiensis</name>
    <dbReference type="NCBI Taxonomy" id="31243"/>
    <lineage>
        <taxon>Eukaryota</taxon>
        <taxon>Metazoa</taxon>
        <taxon>Ecdysozoa</taxon>
        <taxon>Nematoda</taxon>
        <taxon>Chromadorea</taxon>
        <taxon>Rhabditida</taxon>
        <taxon>Tylenchina</taxon>
        <taxon>Tylenchomorpha</taxon>
        <taxon>Tylenchoidea</taxon>
        <taxon>Heteroderidae</taxon>
        <taxon>Heteroderinae</taxon>
        <taxon>Globodera</taxon>
    </lineage>
</organism>
<proteinExistence type="predicted"/>
<evidence type="ECO:0000313" key="2">
    <source>
        <dbReference type="WBParaSite" id="Gr19_v10_g6939.t1"/>
    </source>
</evidence>
<dbReference type="Proteomes" id="UP000887572">
    <property type="component" value="Unplaced"/>
</dbReference>